<dbReference type="EMBL" id="JAWDGP010006203">
    <property type="protein sequence ID" value="KAK3745657.1"/>
    <property type="molecule type" value="Genomic_DNA"/>
</dbReference>
<evidence type="ECO:0000313" key="2">
    <source>
        <dbReference type="Proteomes" id="UP001283361"/>
    </source>
</evidence>
<reference evidence="1" key="1">
    <citation type="journal article" date="2023" name="G3 (Bethesda)">
        <title>A reference genome for the long-term kleptoplast-retaining sea slug Elysia crispata morphotype clarki.</title>
        <authorList>
            <person name="Eastman K.E."/>
            <person name="Pendleton A.L."/>
            <person name="Shaikh M.A."/>
            <person name="Suttiyut T."/>
            <person name="Ogas R."/>
            <person name="Tomko P."/>
            <person name="Gavelis G."/>
            <person name="Widhalm J.R."/>
            <person name="Wisecaver J.H."/>
        </authorList>
    </citation>
    <scope>NUCLEOTIDE SEQUENCE</scope>
    <source>
        <strain evidence="1">ECLA1</strain>
    </source>
</reference>
<keyword evidence="2" id="KW-1185">Reference proteome</keyword>
<dbReference type="Proteomes" id="UP001283361">
    <property type="component" value="Unassembled WGS sequence"/>
</dbReference>
<protein>
    <submittedName>
        <fullName evidence="1">Uncharacterized protein</fullName>
    </submittedName>
</protein>
<name>A0AAE0YHG5_9GAST</name>
<organism evidence="1 2">
    <name type="scientific">Elysia crispata</name>
    <name type="common">lettuce slug</name>
    <dbReference type="NCBI Taxonomy" id="231223"/>
    <lineage>
        <taxon>Eukaryota</taxon>
        <taxon>Metazoa</taxon>
        <taxon>Spiralia</taxon>
        <taxon>Lophotrochozoa</taxon>
        <taxon>Mollusca</taxon>
        <taxon>Gastropoda</taxon>
        <taxon>Heterobranchia</taxon>
        <taxon>Euthyneura</taxon>
        <taxon>Panpulmonata</taxon>
        <taxon>Sacoglossa</taxon>
        <taxon>Placobranchoidea</taxon>
        <taxon>Plakobranchidae</taxon>
        <taxon>Elysia</taxon>
    </lineage>
</organism>
<evidence type="ECO:0000313" key="1">
    <source>
        <dbReference type="EMBL" id="KAK3745657.1"/>
    </source>
</evidence>
<dbReference type="AlphaFoldDB" id="A0AAE0YHG5"/>
<comment type="caution">
    <text evidence="1">The sequence shown here is derived from an EMBL/GenBank/DDBJ whole genome shotgun (WGS) entry which is preliminary data.</text>
</comment>
<sequence>MRVYSSYSALIMRFDGRTLFNYFIAHLQHFLLHSSLELGNIWEMLSTELGFASTAVHSYCWGAGLYRMLCGEVLGNTRVQVVLEITFS</sequence>
<proteinExistence type="predicted"/>
<accession>A0AAE0YHG5</accession>
<gene>
    <name evidence="1" type="ORF">RRG08_015445</name>
</gene>